<dbReference type="InterPro" id="IPR036879">
    <property type="entry name" value="TF_MADSbox_sf"/>
</dbReference>
<dbReference type="PRINTS" id="PR00404">
    <property type="entry name" value="MADSDOMAIN"/>
</dbReference>
<name>A0A7J8SFZ9_GOSDV</name>
<evidence type="ECO:0000256" key="4">
    <source>
        <dbReference type="ARBA" id="ARBA00023163"/>
    </source>
</evidence>
<comment type="caution">
    <text evidence="7">The sequence shown here is derived from an EMBL/GenBank/DDBJ whole genome shotgun (WGS) entry which is preliminary data.</text>
</comment>
<dbReference type="SMART" id="SM00432">
    <property type="entry name" value="MADS"/>
    <property type="match status" value="1"/>
</dbReference>
<dbReference type="Gene3D" id="3.40.1810.10">
    <property type="entry name" value="Transcription factor, MADS-box"/>
    <property type="match status" value="1"/>
</dbReference>
<organism evidence="7 8">
    <name type="scientific">Gossypium davidsonii</name>
    <name type="common">Davidson's cotton</name>
    <name type="synonym">Gossypium klotzschianum subsp. davidsonii</name>
    <dbReference type="NCBI Taxonomy" id="34287"/>
    <lineage>
        <taxon>Eukaryota</taxon>
        <taxon>Viridiplantae</taxon>
        <taxon>Streptophyta</taxon>
        <taxon>Embryophyta</taxon>
        <taxon>Tracheophyta</taxon>
        <taxon>Spermatophyta</taxon>
        <taxon>Magnoliopsida</taxon>
        <taxon>eudicotyledons</taxon>
        <taxon>Gunneridae</taxon>
        <taxon>Pentapetalae</taxon>
        <taxon>rosids</taxon>
        <taxon>malvids</taxon>
        <taxon>Malvales</taxon>
        <taxon>Malvaceae</taxon>
        <taxon>Malvoideae</taxon>
        <taxon>Gossypium</taxon>
    </lineage>
</organism>
<dbReference type="PROSITE" id="PS50066">
    <property type="entry name" value="MADS_BOX_2"/>
    <property type="match status" value="1"/>
</dbReference>
<evidence type="ECO:0000256" key="3">
    <source>
        <dbReference type="ARBA" id="ARBA00023125"/>
    </source>
</evidence>
<dbReference type="Pfam" id="PF00319">
    <property type="entry name" value="SRF-TF"/>
    <property type="match status" value="1"/>
</dbReference>
<dbReference type="InterPro" id="IPR002100">
    <property type="entry name" value="TF_MADSbox"/>
</dbReference>
<keyword evidence="3" id="KW-0238">DNA-binding</keyword>
<evidence type="ECO:0000256" key="1">
    <source>
        <dbReference type="ARBA" id="ARBA00004123"/>
    </source>
</evidence>
<evidence type="ECO:0000259" key="6">
    <source>
        <dbReference type="PROSITE" id="PS50066"/>
    </source>
</evidence>
<evidence type="ECO:0000256" key="2">
    <source>
        <dbReference type="ARBA" id="ARBA00023015"/>
    </source>
</evidence>
<keyword evidence="2" id="KW-0805">Transcription regulation</keyword>
<dbReference type="GO" id="GO:0046983">
    <property type="term" value="F:protein dimerization activity"/>
    <property type="evidence" value="ECO:0007669"/>
    <property type="project" value="InterPro"/>
</dbReference>
<evidence type="ECO:0000313" key="7">
    <source>
        <dbReference type="EMBL" id="MBA0624835.1"/>
    </source>
</evidence>
<proteinExistence type="predicted"/>
<keyword evidence="4" id="KW-0804">Transcription</keyword>
<dbReference type="EMBL" id="JABFAC010000009">
    <property type="protein sequence ID" value="MBA0624835.1"/>
    <property type="molecule type" value="Genomic_DNA"/>
</dbReference>
<dbReference type="Proteomes" id="UP000593561">
    <property type="component" value="Unassembled WGS sequence"/>
</dbReference>
<dbReference type="SUPFAM" id="SSF55455">
    <property type="entry name" value="SRF-like"/>
    <property type="match status" value="1"/>
</dbReference>
<evidence type="ECO:0000313" key="8">
    <source>
        <dbReference type="Proteomes" id="UP000593561"/>
    </source>
</evidence>
<gene>
    <name evidence="7" type="ORF">Godav_010118</name>
</gene>
<reference evidence="7 8" key="1">
    <citation type="journal article" date="2019" name="Genome Biol. Evol.">
        <title>Insights into the evolution of the New World diploid cottons (Gossypium, subgenus Houzingenia) based on genome sequencing.</title>
        <authorList>
            <person name="Grover C.E."/>
            <person name="Arick M.A. 2nd"/>
            <person name="Thrash A."/>
            <person name="Conover J.L."/>
            <person name="Sanders W.S."/>
            <person name="Peterson D.G."/>
            <person name="Frelichowski J.E."/>
            <person name="Scheffler J.A."/>
            <person name="Scheffler B.E."/>
            <person name="Wendel J.F."/>
        </authorList>
    </citation>
    <scope>NUCLEOTIDE SEQUENCE [LARGE SCALE GENOMIC DNA]</scope>
    <source>
        <strain evidence="7">27</strain>
        <tissue evidence="7">Leaf</tissue>
    </source>
</reference>
<keyword evidence="8" id="KW-1185">Reference proteome</keyword>
<feature type="domain" description="MADS-box" evidence="6">
    <location>
        <begin position="1"/>
        <end position="49"/>
    </location>
</feature>
<sequence length="54" mass="6166">MALENLRETKITASRRRWNLFKKAAKLSTLCGARVAIVVISKKGKYSCFKIRIP</sequence>
<accession>A0A7J8SFZ9</accession>
<evidence type="ECO:0000256" key="5">
    <source>
        <dbReference type="ARBA" id="ARBA00023242"/>
    </source>
</evidence>
<comment type="subcellular location">
    <subcellularLocation>
        <location evidence="1">Nucleus</location>
    </subcellularLocation>
</comment>
<dbReference type="GO" id="GO:0005634">
    <property type="term" value="C:nucleus"/>
    <property type="evidence" value="ECO:0007669"/>
    <property type="project" value="UniProtKB-SubCell"/>
</dbReference>
<dbReference type="AlphaFoldDB" id="A0A7J8SFZ9"/>
<protein>
    <recommendedName>
        <fullName evidence="6">MADS-box domain-containing protein</fullName>
    </recommendedName>
</protein>
<keyword evidence="5" id="KW-0539">Nucleus</keyword>
<dbReference type="GO" id="GO:0003677">
    <property type="term" value="F:DNA binding"/>
    <property type="evidence" value="ECO:0007669"/>
    <property type="project" value="UniProtKB-KW"/>
</dbReference>